<proteinExistence type="predicted"/>
<dbReference type="PANTHER" id="PTHR43065:SF46">
    <property type="entry name" value="C4-DICARBOXYLATE TRANSPORT SENSOR PROTEIN DCTB"/>
    <property type="match status" value="1"/>
</dbReference>
<feature type="transmembrane region" description="Helical" evidence="9">
    <location>
        <begin position="36"/>
        <end position="54"/>
    </location>
</feature>
<dbReference type="Gene3D" id="1.10.287.130">
    <property type="match status" value="1"/>
</dbReference>
<evidence type="ECO:0000256" key="9">
    <source>
        <dbReference type="SAM" id="Phobius"/>
    </source>
</evidence>
<dbReference type="Gene3D" id="3.30.565.10">
    <property type="entry name" value="Histidine kinase-like ATPase, C-terminal domain"/>
    <property type="match status" value="1"/>
</dbReference>
<dbReference type="SUPFAM" id="SSF47384">
    <property type="entry name" value="Homodimeric domain of signal transducing histidine kinase"/>
    <property type="match status" value="1"/>
</dbReference>
<keyword evidence="3" id="KW-0597">Phosphoprotein</keyword>
<dbReference type="Pfam" id="PF02518">
    <property type="entry name" value="HATPase_c"/>
    <property type="match status" value="1"/>
</dbReference>
<dbReference type="InterPro" id="IPR004358">
    <property type="entry name" value="Sig_transdc_His_kin-like_C"/>
</dbReference>
<reference evidence="12 13" key="1">
    <citation type="submission" date="2021-03" db="EMBL/GenBank/DDBJ databases">
        <title>Genomic Encyclopedia of Type Strains, Phase III (KMG-III): the genomes of soil and plant-associated and newly described type strains.</title>
        <authorList>
            <person name="Whitman W."/>
        </authorList>
    </citation>
    <scope>NUCLEOTIDE SEQUENCE [LARGE SCALE GENOMIC DNA]</scope>
    <source>
        <strain evidence="12 13">IMMIB AFH-6</strain>
    </source>
</reference>
<dbReference type="Pfam" id="PF00512">
    <property type="entry name" value="HisKA"/>
    <property type="match status" value="1"/>
</dbReference>
<sequence length="527" mass="56999">MFAGLQGFFDTSGFIPHGVCLLWKPEILALHIGSDVLIGLSYYSIPIALVYVVLKRRDVAFSWIFWLFAAFILACGTTHFFSIWTLWNAEYGLEGLVKGVTAVASVLTAIALWLLMPRLLALPSPAQMAAANDALQREIEVRRQAEQRYAGFFNNLAEGLFVVTVLADGRFAFDTLNPAHARATGIDPDTIQGRLVSEALPPETAQAVTARYAACVAAGGPIDYEETLDLPVGRRVWHTVLVPVRDAGGTIVQLLGSSRDITERKQLQEELVQTSKLATLGTLAAGMAHEMSQPLNIIRIWAENALSRLRDGDTDTARLDKVLTIVADQTERMGKIIDHMRTFSRRDGGETQLFDPTASVRAAVDLVAHQFALENITIDADLEIGETVARGRPLQLEQVLVNLLSNAHDAIVERRAADGEGSPAGGRIEVHVRRGGSPGTALIAVTDDGGGIDPGVLPRIFDPFFTTKEVGKGSGLGLSIGYGIIDAMNGRIEAANVDHGDGRRGVRFTITLPVSRPSATELERTHA</sequence>
<keyword evidence="9" id="KW-1133">Transmembrane helix</keyword>
<evidence type="ECO:0000313" key="13">
    <source>
        <dbReference type="Proteomes" id="UP000781958"/>
    </source>
</evidence>
<evidence type="ECO:0000256" key="4">
    <source>
        <dbReference type="ARBA" id="ARBA00022679"/>
    </source>
</evidence>
<dbReference type="InterPro" id="IPR013656">
    <property type="entry name" value="PAS_4"/>
</dbReference>
<gene>
    <name evidence="12" type="ORF">J2851_000348</name>
</gene>
<dbReference type="PROSITE" id="PS50109">
    <property type="entry name" value="HIS_KIN"/>
    <property type="match status" value="1"/>
</dbReference>
<evidence type="ECO:0000256" key="7">
    <source>
        <dbReference type="ARBA" id="ARBA00022840"/>
    </source>
</evidence>
<evidence type="ECO:0000256" key="1">
    <source>
        <dbReference type="ARBA" id="ARBA00000085"/>
    </source>
</evidence>
<dbReference type="InterPro" id="IPR058544">
    <property type="entry name" value="ETR1_N"/>
</dbReference>
<dbReference type="Pfam" id="PF08448">
    <property type="entry name" value="PAS_4"/>
    <property type="match status" value="1"/>
</dbReference>
<feature type="transmembrane region" description="Helical" evidence="9">
    <location>
        <begin position="61"/>
        <end position="84"/>
    </location>
</feature>
<comment type="catalytic activity">
    <reaction evidence="1">
        <text>ATP + protein L-histidine = ADP + protein N-phospho-L-histidine.</text>
        <dbReference type="EC" id="2.7.13.3"/>
    </reaction>
</comment>
<dbReference type="InterPro" id="IPR005467">
    <property type="entry name" value="His_kinase_dom"/>
</dbReference>
<dbReference type="InterPro" id="IPR036890">
    <property type="entry name" value="HATPase_C_sf"/>
</dbReference>
<evidence type="ECO:0000256" key="8">
    <source>
        <dbReference type="ARBA" id="ARBA00023012"/>
    </source>
</evidence>
<evidence type="ECO:0000256" key="3">
    <source>
        <dbReference type="ARBA" id="ARBA00022553"/>
    </source>
</evidence>
<organism evidence="12 13">
    <name type="scientific">Azospirillum rugosum</name>
    <dbReference type="NCBI Taxonomy" id="416170"/>
    <lineage>
        <taxon>Bacteria</taxon>
        <taxon>Pseudomonadati</taxon>
        <taxon>Pseudomonadota</taxon>
        <taxon>Alphaproteobacteria</taxon>
        <taxon>Rhodospirillales</taxon>
        <taxon>Azospirillaceae</taxon>
        <taxon>Azospirillum</taxon>
    </lineage>
</organism>
<dbReference type="NCBIfam" id="TIGR00229">
    <property type="entry name" value="sensory_box"/>
    <property type="match status" value="1"/>
</dbReference>
<dbReference type="InterPro" id="IPR003594">
    <property type="entry name" value="HATPase_dom"/>
</dbReference>
<dbReference type="InterPro" id="IPR000014">
    <property type="entry name" value="PAS"/>
</dbReference>
<dbReference type="PROSITE" id="PS50113">
    <property type="entry name" value="PAC"/>
    <property type="match status" value="1"/>
</dbReference>
<keyword evidence="7" id="KW-0067">ATP-binding</keyword>
<evidence type="ECO:0000256" key="6">
    <source>
        <dbReference type="ARBA" id="ARBA00022777"/>
    </source>
</evidence>
<name>A0ABS4SDF2_9PROT</name>
<dbReference type="InterPro" id="IPR036097">
    <property type="entry name" value="HisK_dim/P_sf"/>
</dbReference>
<comment type="caution">
    <text evidence="12">The sequence shown here is derived from an EMBL/GenBank/DDBJ whole genome shotgun (WGS) entry which is preliminary data.</text>
</comment>
<keyword evidence="6" id="KW-0418">Kinase</keyword>
<dbReference type="CDD" id="cd00130">
    <property type="entry name" value="PAS"/>
    <property type="match status" value="1"/>
</dbReference>
<keyword evidence="9" id="KW-0472">Membrane</keyword>
<evidence type="ECO:0000259" key="11">
    <source>
        <dbReference type="PROSITE" id="PS50113"/>
    </source>
</evidence>
<dbReference type="EMBL" id="JAGINP010000001">
    <property type="protein sequence ID" value="MBP2290611.1"/>
    <property type="molecule type" value="Genomic_DNA"/>
</dbReference>
<dbReference type="SUPFAM" id="SSF55785">
    <property type="entry name" value="PYP-like sensor domain (PAS domain)"/>
    <property type="match status" value="1"/>
</dbReference>
<dbReference type="CDD" id="cd00082">
    <property type="entry name" value="HisKA"/>
    <property type="match status" value="1"/>
</dbReference>
<dbReference type="InterPro" id="IPR000700">
    <property type="entry name" value="PAS-assoc_C"/>
</dbReference>
<feature type="domain" description="Histidine kinase" evidence="10">
    <location>
        <begin position="286"/>
        <end position="516"/>
    </location>
</feature>
<dbReference type="InterPro" id="IPR035965">
    <property type="entry name" value="PAS-like_dom_sf"/>
</dbReference>
<keyword evidence="13" id="KW-1185">Reference proteome</keyword>
<evidence type="ECO:0000259" key="10">
    <source>
        <dbReference type="PROSITE" id="PS50109"/>
    </source>
</evidence>
<keyword evidence="9" id="KW-0812">Transmembrane</keyword>
<dbReference type="EC" id="2.7.13.3" evidence="2"/>
<dbReference type="PANTHER" id="PTHR43065">
    <property type="entry name" value="SENSOR HISTIDINE KINASE"/>
    <property type="match status" value="1"/>
</dbReference>
<evidence type="ECO:0000256" key="2">
    <source>
        <dbReference type="ARBA" id="ARBA00012438"/>
    </source>
</evidence>
<dbReference type="SMART" id="SM00388">
    <property type="entry name" value="HisKA"/>
    <property type="match status" value="1"/>
</dbReference>
<keyword evidence="8" id="KW-0902">Two-component regulatory system</keyword>
<keyword evidence="5" id="KW-0547">Nucleotide-binding</keyword>
<accession>A0ABS4SDF2</accession>
<dbReference type="PRINTS" id="PR00344">
    <property type="entry name" value="BCTRLSENSOR"/>
</dbReference>
<dbReference type="SUPFAM" id="SSF55874">
    <property type="entry name" value="ATPase domain of HSP90 chaperone/DNA topoisomerase II/histidine kinase"/>
    <property type="match status" value="1"/>
</dbReference>
<dbReference type="Pfam" id="PF25487">
    <property type="entry name" value="ETR1_N"/>
    <property type="match status" value="1"/>
</dbReference>
<dbReference type="Gene3D" id="3.30.450.20">
    <property type="entry name" value="PAS domain"/>
    <property type="match status" value="1"/>
</dbReference>
<dbReference type="RefSeq" id="WP_209762922.1">
    <property type="nucleotide sequence ID" value="NZ_JAGINP010000001.1"/>
</dbReference>
<dbReference type="InterPro" id="IPR003661">
    <property type="entry name" value="HisK_dim/P_dom"/>
</dbReference>
<evidence type="ECO:0000313" key="12">
    <source>
        <dbReference type="EMBL" id="MBP2290611.1"/>
    </source>
</evidence>
<dbReference type="SMART" id="SM00387">
    <property type="entry name" value="HATPase_c"/>
    <property type="match status" value="1"/>
</dbReference>
<protein>
    <recommendedName>
        <fullName evidence="2">histidine kinase</fullName>
        <ecNumber evidence="2">2.7.13.3</ecNumber>
    </recommendedName>
</protein>
<keyword evidence="4" id="KW-0808">Transferase</keyword>
<feature type="transmembrane region" description="Helical" evidence="9">
    <location>
        <begin position="96"/>
        <end position="115"/>
    </location>
</feature>
<feature type="domain" description="PAC" evidence="11">
    <location>
        <begin position="222"/>
        <end position="273"/>
    </location>
</feature>
<evidence type="ECO:0000256" key="5">
    <source>
        <dbReference type="ARBA" id="ARBA00022741"/>
    </source>
</evidence>
<dbReference type="Proteomes" id="UP000781958">
    <property type="component" value="Unassembled WGS sequence"/>
</dbReference>